<dbReference type="Gene3D" id="1.25.40.10">
    <property type="entry name" value="Tetratricopeptide repeat domain"/>
    <property type="match status" value="1"/>
</dbReference>
<dbReference type="PIRSF" id="PIRSF031802">
    <property type="entry name" value="UCP031802"/>
    <property type="match status" value="1"/>
</dbReference>
<feature type="compositionally biased region" description="Acidic residues" evidence="5">
    <location>
        <begin position="464"/>
        <end position="475"/>
    </location>
</feature>
<dbReference type="Proteomes" id="UP000464495">
    <property type="component" value="Chromosome"/>
</dbReference>
<evidence type="ECO:0000256" key="5">
    <source>
        <dbReference type="SAM" id="MobiDB-lite"/>
    </source>
</evidence>
<keyword evidence="2 6" id="KW-0812">Transmembrane</keyword>
<name>A0A6P1T554_9RHOB</name>
<dbReference type="InterPro" id="IPR010817">
    <property type="entry name" value="HemY_N"/>
</dbReference>
<evidence type="ECO:0000259" key="7">
    <source>
        <dbReference type="Pfam" id="PF07219"/>
    </source>
</evidence>
<feature type="domain" description="HemY N-terminal" evidence="7">
    <location>
        <begin position="30"/>
        <end position="143"/>
    </location>
</feature>
<reference evidence="8 9" key="1">
    <citation type="submission" date="2019-12" db="EMBL/GenBank/DDBJ databases">
        <title>Complete genome sequence of Algicella marina strain 9Alg 56(T) isolated from the red alga Tichocarpus crinitus.</title>
        <authorList>
            <person name="Kim S.-G."/>
            <person name="Nedashkovskaya O.I."/>
        </authorList>
    </citation>
    <scope>NUCLEOTIDE SEQUENCE [LARGE SCALE GENOMIC DNA]</scope>
    <source>
        <strain evidence="8 9">9Alg 56</strain>
    </source>
</reference>
<dbReference type="AlphaFoldDB" id="A0A6P1T554"/>
<dbReference type="InterPro" id="IPR016982">
    <property type="entry name" value="Mms48"/>
</dbReference>
<dbReference type="SUPFAM" id="SSF48452">
    <property type="entry name" value="TPR-like"/>
    <property type="match status" value="1"/>
</dbReference>
<feature type="transmembrane region" description="Helical" evidence="6">
    <location>
        <begin position="46"/>
        <end position="77"/>
    </location>
</feature>
<accession>A0A6P1T554</accession>
<feature type="region of interest" description="Disordered" evidence="5">
    <location>
        <begin position="464"/>
        <end position="522"/>
    </location>
</feature>
<dbReference type="Pfam" id="PF14559">
    <property type="entry name" value="TPR_19"/>
    <property type="match status" value="1"/>
</dbReference>
<dbReference type="EMBL" id="CP046620">
    <property type="protein sequence ID" value="QHQ36901.1"/>
    <property type="molecule type" value="Genomic_DNA"/>
</dbReference>
<protein>
    <submittedName>
        <fullName evidence="8">Heme biosynthesis protein HemY</fullName>
    </submittedName>
</protein>
<evidence type="ECO:0000256" key="6">
    <source>
        <dbReference type="SAM" id="Phobius"/>
    </source>
</evidence>
<feature type="compositionally biased region" description="Basic and acidic residues" evidence="5">
    <location>
        <begin position="484"/>
        <end position="497"/>
    </location>
</feature>
<evidence type="ECO:0000256" key="4">
    <source>
        <dbReference type="ARBA" id="ARBA00023136"/>
    </source>
</evidence>
<dbReference type="KEGG" id="amaq:GO499_17780"/>
<sequence length="522" mass="56073">MIWSLVKILFFIGIAAALAFGAGLLMETPGGVRLAFNGQEWTLTPLAFLISLILLMIVIWLILKLAGLCVAVVRFLLGDKTAINRYFDRRAERRGFDALGDSLMALASGDARKAQSSALKAEKLLNRPELTHLVSAQAAEANGNHARAAEIYKAMLSNEKSRFLAIKGLLKQQLDAGNTDTALRLAEKAFAINPKHDEIGDTLFTLQSRKSDWSGARTTLAAKVRQSALPKDVGKRREAVLLVADAIVAKEAGEVARARDAAYQANRVAPDFVPAAALAARLHIDAGEPRKASKILKRAWSTNPHPDLAAAFAEIAPAETPIERSNRFKPLLAMNADDAESKLVGAELALAAEDFPGARRALGPLAEEDPTTRSLAIMAAIEKGEGASDIVVRGWLAKALSVPRGECWICSNCHTVHADWSPVCDACESFDTMAWARPVETGQGENSTVAMLPLIIGALEDRTEEEDLTWTEPEPDTGPAVAEPEVKAEKPAPKPDWVEADAVMDTVNEDDEVSPSAAKAAS</sequence>
<keyword evidence="9" id="KW-1185">Reference proteome</keyword>
<proteinExistence type="predicted"/>
<dbReference type="RefSeq" id="WP_161863444.1">
    <property type="nucleotide sequence ID" value="NZ_CP046620.1"/>
</dbReference>
<keyword evidence="4 6" id="KW-0472">Membrane</keyword>
<organism evidence="8 9">
    <name type="scientific">Algicella marina</name>
    <dbReference type="NCBI Taxonomy" id="2683284"/>
    <lineage>
        <taxon>Bacteria</taxon>
        <taxon>Pseudomonadati</taxon>
        <taxon>Pseudomonadota</taxon>
        <taxon>Alphaproteobacteria</taxon>
        <taxon>Rhodobacterales</taxon>
        <taxon>Paracoccaceae</taxon>
        <taxon>Algicella</taxon>
    </lineage>
</organism>
<gene>
    <name evidence="8" type="ORF">GO499_17780</name>
</gene>
<dbReference type="InterPro" id="IPR011990">
    <property type="entry name" value="TPR-like_helical_dom_sf"/>
</dbReference>
<evidence type="ECO:0000313" key="8">
    <source>
        <dbReference type="EMBL" id="QHQ36901.1"/>
    </source>
</evidence>
<evidence type="ECO:0000313" key="9">
    <source>
        <dbReference type="Proteomes" id="UP000464495"/>
    </source>
</evidence>
<comment type="subcellular location">
    <subcellularLocation>
        <location evidence="1">Membrane</location>
    </subcellularLocation>
</comment>
<evidence type="ECO:0000256" key="2">
    <source>
        <dbReference type="ARBA" id="ARBA00022692"/>
    </source>
</evidence>
<dbReference type="GO" id="GO:0016020">
    <property type="term" value="C:membrane"/>
    <property type="evidence" value="ECO:0007669"/>
    <property type="project" value="UniProtKB-SubCell"/>
</dbReference>
<keyword evidence="3 6" id="KW-1133">Transmembrane helix</keyword>
<evidence type="ECO:0000256" key="1">
    <source>
        <dbReference type="ARBA" id="ARBA00004370"/>
    </source>
</evidence>
<evidence type="ECO:0000256" key="3">
    <source>
        <dbReference type="ARBA" id="ARBA00022989"/>
    </source>
</evidence>
<feature type="transmembrane region" description="Helical" evidence="6">
    <location>
        <begin position="7"/>
        <end position="26"/>
    </location>
</feature>
<dbReference type="Pfam" id="PF07219">
    <property type="entry name" value="HemY_N"/>
    <property type="match status" value="1"/>
</dbReference>